<dbReference type="AlphaFoldDB" id="A0A819X6G8"/>
<dbReference type="GO" id="GO:0016020">
    <property type="term" value="C:membrane"/>
    <property type="evidence" value="ECO:0007669"/>
    <property type="project" value="InterPro"/>
</dbReference>
<dbReference type="Gene3D" id="1.20.1510.10">
    <property type="entry name" value="Cation efflux protein transmembrane domain"/>
    <property type="match status" value="1"/>
</dbReference>
<comment type="subcellular location">
    <subcellularLocation>
        <location evidence="1">Endomembrane system</location>
        <topology evidence="1">Multi-pass membrane protein</topology>
    </subcellularLocation>
</comment>
<feature type="compositionally biased region" description="Acidic residues" evidence="8">
    <location>
        <begin position="108"/>
        <end position="119"/>
    </location>
</feature>
<dbReference type="InterPro" id="IPR036837">
    <property type="entry name" value="Cation_efflux_CTD_sf"/>
</dbReference>
<dbReference type="InterPro" id="IPR002524">
    <property type="entry name" value="Cation_efflux"/>
</dbReference>
<evidence type="ECO:0000256" key="8">
    <source>
        <dbReference type="SAM" id="MobiDB-lite"/>
    </source>
</evidence>
<accession>A0A819X6G8</accession>
<organism evidence="12 13">
    <name type="scientific">Rotaria socialis</name>
    <dbReference type="NCBI Taxonomy" id="392032"/>
    <lineage>
        <taxon>Eukaryota</taxon>
        <taxon>Metazoa</taxon>
        <taxon>Spiralia</taxon>
        <taxon>Gnathifera</taxon>
        <taxon>Rotifera</taxon>
        <taxon>Eurotatoria</taxon>
        <taxon>Bdelloidea</taxon>
        <taxon>Philodinida</taxon>
        <taxon>Philodinidae</taxon>
        <taxon>Rotaria</taxon>
    </lineage>
</organism>
<reference evidence="12" key="1">
    <citation type="submission" date="2021-02" db="EMBL/GenBank/DDBJ databases">
        <authorList>
            <person name="Nowell W R."/>
        </authorList>
    </citation>
    <scope>NUCLEOTIDE SEQUENCE</scope>
</reference>
<feature type="region of interest" description="Disordered" evidence="8">
    <location>
        <begin position="103"/>
        <end position="135"/>
    </location>
</feature>
<feature type="transmembrane region" description="Helical" evidence="9">
    <location>
        <begin position="215"/>
        <end position="236"/>
    </location>
</feature>
<evidence type="ECO:0000256" key="3">
    <source>
        <dbReference type="ARBA" id="ARBA00022448"/>
    </source>
</evidence>
<keyword evidence="7 9" id="KW-0472">Membrane</keyword>
<dbReference type="InterPro" id="IPR027470">
    <property type="entry name" value="Cation_efflux_CTD"/>
</dbReference>
<feature type="transmembrane region" description="Helical" evidence="9">
    <location>
        <begin position="145"/>
        <end position="167"/>
    </location>
</feature>
<evidence type="ECO:0000313" key="12">
    <source>
        <dbReference type="EMBL" id="CAF4131955.1"/>
    </source>
</evidence>
<dbReference type="FunFam" id="3.30.70.1350:FF:000001">
    <property type="entry name" value="Metal tolerance protein 11"/>
    <property type="match status" value="1"/>
</dbReference>
<evidence type="ECO:0000259" key="11">
    <source>
        <dbReference type="Pfam" id="PF16916"/>
    </source>
</evidence>
<evidence type="ECO:0008006" key="14">
    <source>
        <dbReference type="Google" id="ProtNLM"/>
    </source>
</evidence>
<protein>
    <recommendedName>
        <fullName evidence="14">Cation efflux protein cytoplasmic domain-containing protein</fullName>
    </recommendedName>
</protein>
<dbReference type="SUPFAM" id="SSF160240">
    <property type="entry name" value="Cation efflux protein cytoplasmic domain-like"/>
    <property type="match status" value="1"/>
</dbReference>
<dbReference type="Pfam" id="PF16916">
    <property type="entry name" value="ZT_dimer"/>
    <property type="match status" value="1"/>
</dbReference>
<evidence type="ECO:0000256" key="6">
    <source>
        <dbReference type="ARBA" id="ARBA00023065"/>
    </source>
</evidence>
<feature type="transmembrane region" description="Helical" evidence="9">
    <location>
        <begin position="331"/>
        <end position="350"/>
    </location>
</feature>
<evidence type="ECO:0000259" key="10">
    <source>
        <dbReference type="Pfam" id="PF01545"/>
    </source>
</evidence>
<dbReference type="Pfam" id="PF01545">
    <property type="entry name" value="Cation_efflux"/>
    <property type="match status" value="1"/>
</dbReference>
<dbReference type="PANTHER" id="PTHR43840:SF13">
    <property type="entry name" value="CATION EFFLUX PROTEIN CYTOPLASMIC DOMAIN-CONTAINING PROTEIN"/>
    <property type="match status" value="1"/>
</dbReference>
<dbReference type="InterPro" id="IPR058533">
    <property type="entry name" value="Cation_efflux_TM"/>
</dbReference>
<dbReference type="Gene3D" id="3.30.70.1350">
    <property type="entry name" value="Cation efflux protein, cytoplasmic domain"/>
    <property type="match status" value="1"/>
</dbReference>
<keyword evidence="4 9" id="KW-0812">Transmembrane</keyword>
<comment type="similarity">
    <text evidence="2">Belongs to the cation diffusion facilitator (CDF) transporter (TC 2.A.4) family. SLC30A subfamily.</text>
</comment>
<proteinExistence type="inferred from homology"/>
<evidence type="ECO:0000256" key="7">
    <source>
        <dbReference type="ARBA" id="ARBA00023136"/>
    </source>
</evidence>
<feature type="domain" description="Cation efflux protein cytoplasmic" evidence="11">
    <location>
        <begin position="386"/>
        <end position="441"/>
    </location>
</feature>
<keyword evidence="5 9" id="KW-1133">Transmembrane helix</keyword>
<dbReference type="GO" id="GO:0012505">
    <property type="term" value="C:endomembrane system"/>
    <property type="evidence" value="ECO:0007669"/>
    <property type="project" value="UniProtKB-SubCell"/>
</dbReference>
<evidence type="ECO:0000256" key="9">
    <source>
        <dbReference type="SAM" id="Phobius"/>
    </source>
</evidence>
<sequence length="482" mass="54524">MEPIMTIKNDQELATAEINPEASENIILLPRTASKIIRQRSIDYVDSENKIEKATPSGYSVKEIAAYRRGKRVGDEKLPKKVRSFYKKQDRFITTLERLNRLHSNKDSDDDDDDGDGDGGTEIKGQKRKKTSTEELKSKQKRINLYTNLSLLVNVFLLIVKIAAAFISHSLSVISSVVDSAVDLASSVILFWATRAIKRRDPFMYPQGRTRLEPISIIILSVIMCSASIQVISESLQTTMDDVQMLRKYPSNSSEYVHPINMTAFPVSIMGITIGLKLILFLLCSRESSETLNALAQDHRNDVFSNAMALVCGILGFMAKKNPIRYPSALVLTDPIGAILISVYIVITWIRQANQQVKRLTGHTATPEFLQQITWIAFHHSLLILKIDTVRAFHFGTHFLVEVDIVLPEDMSLKEAHDIGEDLQQKIEKIPEVERAFVHLDYEFYHKASDEHKIHGFVKRLDINVDAFDLHVQLFGSQSSRA</sequence>
<dbReference type="PANTHER" id="PTHR43840">
    <property type="entry name" value="MITOCHONDRIAL METAL TRANSPORTER 1-RELATED"/>
    <property type="match status" value="1"/>
</dbReference>
<dbReference type="SUPFAM" id="SSF161111">
    <property type="entry name" value="Cation efflux protein transmembrane domain-like"/>
    <property type="match status" value="1"/>
</dbReference>
<evidence type="ECO:0000256" key="1">
    <source>
        <dbReference type="ARBA" id="ARBA00004127"/>
    </source>
</evidence>
<keyword evidence="3" id="KW-0813">Transport</keyword>
<evidence type="ECO:0000256" key="4">
    <source>
        <dbReference type="ARBA" id="ARBA00022692"/>
    </source>
</evidence>
<dbReference type="EMBL" id="CAJOBO010000110">
    <property type="protein sequence ID" value="CAF4131955.1"/>
    <property type="molecule type" value="Genomic_DNA"/>
</dbReference>
<keyword evidence="6" id="KW-0406">Ion transport</keyword>
<dbReference type="NCBIfam" id="TIGR01297">
    <property type="entry name" value="CDF"/>
    <property type="match status" value="1"/>
</dbReference>
<evidence type="ECO:0000256" key="5">
    <source>
        <dbReference type="ARBA" id="ARBA00022989"/>
    </source>
</evidence>
<feature type="transmembrane region" description="Helical" evidence="9">
    <location>
        <begin position="256"/>
        <end position="283"/>
    </location>
</feature>
<evidence type="ECO:0000313" key="13">
    <source>
        <dbReference type="Proteomes" id="UP000663851"/>
    </source>
</evidence>
<gene>
    <name evidence="12" type="ORF">HFQ381_LOCUS3132</name>
</gene>
<evidence type="ECO:0000256" key="2">
    <source>
        <dbReference type="ARBA" id="ARBA00008873"/>
    </source>
</evidence>
<dbReference type="Proteomes" id="UP000663851">
    <property type="component" value="Unassembled WGS sequence"/>
</dbReference>
<name>A0A819X6G8_9BILA</name>
<dbReference type="InterPro" id="IPR027469">
    <property type="entry name" value="Cation_efflux_TMD_sf"/>
</dbReference>
<feature type="domain" description="Cation efflux protein transmembrane" evidence="10">
    <location>
        <begin position="149"/>
        <end position="357"/>
    </location>
</feature>
<dbReference type="FunFam" id="1.20.1510.10:FF:000005">
    <property type="entry name" value="Putative Cation diffusion facilitator 1"/>
    <property type="match status" value="1"/>
</dbReference>
<comment type="caution">
    <text evidence="12">The sequence shown here is derived from an EMBL/GenBank/DDBJ whole genome shotgun (WGS) entry which is preliminary data.</text>
</comment>
<feature type="transmembrane region" description="Helical" evidence="9">
    <location>
        <begin position="173"/>
        <end position="194"/>
    </location>
</feature>
<dbReference type="InterPro" id="IPR050291">
    <property type="entry name" value="CDF_Transporter"/>
</dbReference>
<dbReference type="GO" id="GO:0008324">
    <property type="term" value="F:monoatomic cation transmembrane transporter activity"/>
    <property type="evidence" value="ECO:0007669"/>
    <property type="project" value="InterPro"/>
</dbReference>